<dbReference type="PROSITE" id="PS51257">
    <property type="entry name" value="PROKAR_LIPOPROTEIN"/>
    <property type="match status" value="1"/>
</dbReference>
<dbReference type="Proteomes" id="UP001464555">
    <property type="component" value="Unassembled WGS sequence"/>
</dbReference>
<name>A0ABU9HX61_9FLAO</name>
<dbReference type="RefSeq" id="WP_341696428.1">
    <property type="nucleotide sequence ID" value="NZ_JBBYHR010000003.1"/>
</dbReference>
<evidence type="ECO:0000313" key="2">
    <source>
        <dbReference type="Proteomes" id="UP001464555"/>
    </source>
</evidence>
<keyword evidence="2" id="KW-1185">Reference proteome</keyword>
<sequence>MKTLTLIFSLFILTGCNEVTDINIPGTYRQDKSITAPGKSKPAVEDLTLLENHTFTLASKDGSTKSITGEWQVKDSGSGEASSGGSEAQAVVLFTYDGKTTIGELRANILQFRAPYGFHPETFEYVLYVKANDK</sequence>
<evidence type="ECO:0008006" key="3">
    <source>
        <dbReference type="Google" id="ProtNLM"/>
    </source>
</evidence>
<protein>
    <recommendedName>
        <fullName evidence="3">Lipocalin-like domain-containing protein</fullName>
    </recommendedName>
</protein>
<reference evidence="1 2" key="1">
    <citation type="submission" date="2024-04" db="EMBL/GenBank/DDBJ databases">
        <title>Flavobacterium sp. DGU11 16S ribosomal RNA gene Genome sequencing and assembly.</title>
        <authorList>
            <person name="Park S."/>
        </authorList>
    </citation>
    <scope>NUCLEOTIDE SEQUENCE [LARGE SCALE GENOMIC DNA]</scope>
    <source>
        <strain evidence="1 2">DGU11</strain>
    </source>
</reference>
<evidence type="ECO:0000313" key="1">
    <source>
        <dbReference type="EMBL" id="MEL1244117.1"/>
    </source>
</evidence>
<accession>A0ABU9HX61</accession>
<dbReference type="EMBL" id="JBBYHR010000003">
    <property type="protein sequence ID" value="MEL1244117.1"/>
    <property type="molecule type" value="Genomic_DNA"/>
</dbReference>
<organism evidence="1 2">
    <name type="scientific">Flavobacterium arundinis</name>
    <dbReference type="NCBI Taxonomy" id="3139143"/>
    <lineage>
        <taxon>Bacteria</taxon>
        <taxon>Pseudomonadati</taxon>
        <taxon>Bacteroidota</taxon>
        <taxon>Flavobacteriia</taxon>
        <taxon>Flavobacteriales</taxon>
        <taxon>Flavobacteriaceae</taxon>
        <taxon>Flavobacterium</taxon>
    </lineage>
</organism>
<gene>
    <name evidence="1" type="ORF">AAEO56_07595</name>
</gene>
<proteinExistence type="predicted"/>
<comment type="caution">
    <text evidence="1">The sequence shown here is derived from an EMBL/GenBank/DDBJ whole genome shotgun (WGS) entry which is preliminary data.</text>
</comment>